<evidence type="ECO:0000313" key="1">
    <source>
        <dbReference type="EMBL" id="AIY32353.1"/>
    </source>
</evidence>
<gene>
    <name evidence="1" type="ORF">SfMu_54</name>
</gene>
<accession>A0A0C4UQS3</accession>
<organism evidence="1 2">
    <name type="scientific">Shigella phage SfMu</name>
    <dbReference type="NCBI Taxonomy" id="1567022"/>
    <lineage>
        <taxon>Viruses</taxon>
        <taxon>Duplodnaviria</taxon>
        <taxon>Heunggongvirae</taxon>
        <taxon>Uroviricota</taxon>
        <taxon>Caudoviricetes</taxon>
        <taxon>Muvirus</taxon>
        <taxon>Muvirus SfMu</taxon>
    </lineage>
</organism>
<dbReference type="Pfam" id="PF10122">
    <property type="entry name" value="Zn_ribbon_Com"/>
    <property type="match status" value="1"/>
</dbReference>
<dbReference type="Proteomes" id="UP000032404">
    <property type="component" value="Segment"/>
</dbReference>
<name>A0A0C4UQS3_9CAUD</name>
<protein>
    <submittedName>
        <fullName evidence="1">Com protein</fullName>
    </submittedName>
</protein>
<dbReference type="KEGG" id="vg:24724681"/>
<evidence type="ECO:0000313" key="2">
    <source>
        <dbReference type="Proteomes" id="UP000032404"/>
    </source>
</evidence>
<dbReference type="EMBL" id="KP010268">
    <property type="protein sequence ID" value="AIY32353.1"/>
    <property type="molecule type" value="Genomic_DNA"/>
</dbReference>
<dbReference type="GeneID" id="24724681"/>
<sequence length="62" mass="7414">MKSIRCKNCNKLLFKADSFDHIEIRCPRCKRHIIMLNACEHPTEKHCGKREKITHSDETVRY</sequence>
<dbReference type="InterPro" id="IPR019294">
    <property type="entry name" value="Translation_reg_Com"/>
</dbReference>
<dbReference type="OrthoDB" id="22194at10239"/>
<keyword evidence="2" id="KW-1185">Reference proteome</keyword>
<dbReference type="RefSeq" id="YP_009152240.1">
    <property type="nucleotide sequence ID" value="NC_027382.1"/>
</dbReference>
<reference evidence="1 2" key="1">
    <citation type="journal article" date="2015" name="PLoS ONE">
        <title>Identification and Molecular Characterisation of a Novel Mu-Like Bacteriophage, SfMu, of Shigella flexneri.</title>
        <authorList>
            <person name="Jakhetia R."/>
            <person name="Verma N."/>
        </authorList>
    </citation>
    <scope>NUCLEOTIDE SEQUENCE [LARGE SCALE GENOMIC DNA]</scope>
</reference>
<proteinExistence type="predicted"/>